<evidence type="ECO:0000313" key="1">
    <source>
        <dbReference type="EMBL" id="TDX48284.1"/>
    </source>
</evidence>
<protein>
    <submittedName>
        <fullName evidence="1">Uncharacterized protein</fullName>
    </submittedName>
</protein>
<organism evidence="1 2">
    <name type="scientific">Orenia marismortui</name>
    <dbReference type="NCBI Taxonomy" id="46469"/>
    <lineage>
        <taxon>Bacteria</taxon>
        <taxon>Bacillati</taxon>
        <taxon>Bacillota</taxon>
        <taxon>Clostridia</taxon>
        <taxon>Halanaerobiales</taxon>
        <taxon>Halobacteroidaceae</taxon>
        <taxon>Orenia</taxon>
    </lineage>
</organism>
<reference evidence="1 2" key="1">
    <citation type="submission" date="2019-03" db="EMBL/GenBank/DDBJ databases">
        <title>Subsurface microbial communities from deep shales in Ohio and West Virginia, USA.</title>
        <authorList>
            <person name="Wrighton K."/>
        </authorList>
    </citation>
    <scope>NUCLEOTIDE SEQUENCE [LARGE SCALE GENOMIC DNA]</scope>
    <source>
        <strain evidence="1 2">MSL 6dP</strain>
    </source>
</reference>
<dbReference type="Proteomes" id="UP000295832">
    <property type="component" value="Unassembled WGS sequence"/>
</dbReference>
<dbReference type="AlphaFoldDB" id="A0A4R8GTV6"/>
<name>A0A4R8GTV6_9FIRM</name>
<comment type="caution">
    <text evidence="1">The sequence shown here is derived from an EMBL/GenBank/DDBJ whole genome shotgun (WGS) entry which is preliminary data.</text>
</comment>
<evidence type="ECO:0000313" key="2">
    <source>
        <dbReference type="Proteomes" id="UP000295832"/>
    </source>
</evidence>
<sequence>MSSKSWIAGECKKCGYEVVVTQPDSENYPYDDYWWYCSNKDCSFHKQGEHTGDMEVPTWIEIEKENKITIELDKEDMTALVKGLHLPLELMDEKIISENGNYAASYGRWDWKWNAFQKNSLEEIYQVYLMLKNYQEDKNN</sequence>
<dbReference type="InterPro" id="IPR056999">
    <property type="entry name" value="Phage_zn_bind"/>
</dbReference>
<proteinExistence type="predicted"/>
<dbReference type="EMBL" id="SOEG01000030">
    <property type="protein sequence ID" value="TDX48284.1"/>
    <property type="molecule type" value="Genomic_DNA"/>
</dbReference>
<gene>
    <name evidence="1" type="ORF">C7959_13011</name>
</gene>
<keyword evidence="2" id="KW-1185">Reference proteome</keyword>
<accession>A0A4R8GTV6</accession>
<dbReference type="Pfam" id="PF23895">
    <property type="entry name" value="Phage_zn_bind"/>
    <property type="match status" value="1"/>
</dbReference>
<dbReference type="RefSeq" id="WP_134118192.1">
    <property type="nucleotide sequence ID" value="NZ_SOEG01000030.1"/>
</dbReference>